<keyword evidence="1" id="KW-0812">Transmembrane</keyword>
<protein>
    <recommendedName>
        <fullName evidence="4">Transmembrane protein 60</fullName>
    </recommendedName>
</protein>
<reference evidence="2 3" key="1">
    <citation type="journal article" date="2019" name="Gigascience">
        <title>Whole-genome sequence of the oriental lung fluke Paragonimus westermani.</title>
        <authorList>
            <person name="Oey H."/>
            <person name="Zakrzewski M."/>
            <person name="Narain K."/>
            <person name="Devi K.R."/>
            <person name="Agatsuma T."/>
            <person name="Nawaratna S."/>
            <person name="Gobert G.N."/>
            <person name="Jones M.K."/>
            <person name="Ragan M.A."/>
            <person name="McManus D.P."/>
            <person name="Krause L."/>
        </authorList>
    </citation>
    <scope>NUCLEOTIDE SEQUENCE [LARGE SCALE GENOMIC DNA]</scope>
    <source>
        <strain evidence="2 3">IND2009</strain>
    </source>
</reference>
<comment type="caution">
    <text evidence="2">The sequence shown here is derived from an EMBL/GenBank/DDBJ whole genome shotgun (WGS) entry which is preliminary data.</text>
</comment>
<dbReference type="Proteomes" id="UP000324629">
    <property type="component" value="Unassembled WGS sequence"/>
</dbReference>
<proteinExistence type="predicted"/>
<dbReference type="PANTHER" id="PTHR13568:SF4">
    <property type="entry name" value="TRANSMEMBRANE PROTEIN 60"/>
    <property type="match status" value="1"/>
</dbReference>
<feature type="transmembrane region" description="Helical" evidence="1">
    <location>
        <begin position="75"/>
        <end position="96"/>
    </location>
</feature>
<keyword evidence="3" id="KW-1185">Reference proteome</keyword>
<dbReference type="AlphaFoldDB" id="A0A5J4N626"/>
<organism evidence="2 3">
    <name type="scientific">Paragonimus westermani</name>
    <dbReference type="NCBI Taxonomy" id="34504"/>
    <lineage>
        <taxon>Eukaryota</taxon>
        <taxon>Metazoa</taxon>
        <taxon>Spiralia</taxon>
        <taxon>Lophotrochozoa</taxon>
        <taxon>Platyhelminthes</taxon>
        <taxon>Trematoda</taxon>
        <taxon>Digenea</taxon>
        <taxon>Plagiorchiida</taxon>
        <taxon>Troglotremata</taxon>
        <taxon>Troglotrematidae</taxon>
        <taxon>Paragonimus</taxon>
    </lineage>
</organism>
<evidence type="ECO:0000256" key="1">
    <source>
        <dbReference type="SAM" id="Phobius"/>
    </source>
</evidence>
<dbReference type="PANTHER" id="PTHR13568">
    <property type="entry name" value="FAM11A, B PROTEIN"/>
    <property type="match status" value="1"/>
</dbReference>
<gene>
    <name evidence="2" type="ORF">DEA37_0002274</name>
</gene>
<name>A0A5J4N626_9TREM</name>
<sequence length="160" mass="18731">MISPSRPVFLWLIICVFLMMIILRLNQTISWNWFIIFIPMWILDLVILLSVLVCLSRRSVRLVCRCAFETRLDQFFVCCFVVCKLAFQVGICLYAEQPSLVNSEQSANPSLPVVHVYYAIIPYWIAVLILFGVVSHRLVGSRTKRLWRLCYRKQSVQHCD</sequence>
<evidence type="ECO:0000313" key="3">
    <source>
        <dbReference type="Proteomes" id="UP000324629"/>
    </source>
</evidence>
<dbReference type="InterPro" id="IPR019396">
    <property type="entry name" value="TM_Fragile-X-F-assoc"/>
</dbReference>
<feature type="transmembrane region" description="Helical" evidence="1">
    <location>
        <begin position="116"/>
        <end position="139"/>
    </location>
</feature>
<dbReference type="Pfam" id="PF10269">
    <property type="entry name" value="Tmemb_185A"/>
    <property type="match status" value="1"/>
</dbReference>
<dbReference type="EMBL" id="QNGE01008594">
    <property type="protein sequence ID" value="KAA3670729.1"/>
    <property type="molecule type" value="Genomic_DNA"/>
</dbReference>
<accession>A0A5J4N626</accession>
<keyword evidence="1" id="KW-0472">Membrane</keyword>
<evidence type="ECO:0008006" key="4">
    <source>
        <dbReference type="Google" id="ProtNLM"/>
    </source>
</evidence>
<feature type="transmembrane region" description="Helical" evidence="1">
    <location>
        <begin position="7"/>
        <end position="25"/>
    </location>
</feature>
<evidence type="ECO:0000313" key="2">
    <source>
        <dbReference type="EMBL" id="KAA3670729.1"/>
    </source>
</evidence>
<feature type="transmembrane region" description="Helical" evidence="1">
    <location>
        <begin position="31"/>
        <end position="55"/>
    </location>
</feature>
<keyword evidence="1" id="KW-1133">Transmembrane helix</keyword>